<gene>
    <name evidence="8" type="ORF">CH333_08415</name>
</gene>
<evidence type="ECO:0000313" key="8">
    <source>
        <dbReference type="EMBL" id="OYD14291.1"/>
    </source>
</evidence>
<dbReference type="InterPro" id="IPR036612">
    <property type="entry name" value="KH_dom_type_1_sf"/>
</dbReference>
<protein>
    <recommendedName>
        <fullName evidence="6">PhoH-like protein</fullName>
    </recommendedName>
</protein>
<evidence type="ECO:0000259" key="7">
    <source>
        <dbReference type="Pfam" id="PF02562"/>
    </source>
</evidence>
<comment type="subcellular location">
    <subcellularLocation>
        <location evidence="1">Cytoplasm</location>
    </subcellularLocation>
</comment>
<keyword evidence="3" id="KW-0963">Cytoplasm</keyword>
<dbReference type="SUPFAM" id="SSF52540">
    <property type="entry name" value="P-loop containing nucleoside triphosphate hydrolases"/>
    <property type="match status" value="1"/>
</dbReference>
<dbReference type="GO" id="GO:0005829">
    <property type="term" value="C:cytosol"/>
    <property type="evidence" value="ECO:0007669"/>
    <property type="project" value="TreeGrafter"/>
</dbReference>
<dbReference type="InterPro" id="IPR051451">
    <property type="entry name" value="PhoH2-like"/>
</dbReference>
<proteinExistence type="inferred from homology"/>
<evidence type="ECO:0000256" key="1">
    <source>
        <dbReference type="ARBA" id="ARBA00004496"/>
    </source>
</evidence>
<evidence type="ECO:0000256" key="4">
    <source>
        <dbReference type="ARBA" id="ARBA00022741"/>
    </source>
</evidence>
<dbReference type="AlphaFoldDB" id="A0A235BPY1"/>
<keyword evidence="5" id="KW-0067">ATP-binding</keyword>
<organism evidence="8 9">
    <name type="scientific">candidate division WOR-3 bacterium JGI_Cruoil_03_44_89</name>
    <dbReference type="NCBI Taxonomy" id="1973748"/>
    <lineage>
        <taxon>Bacteria</taxon>
        <taxon>Bacteria division WOR-3</taxon>
    </lineage>
</organism>
<dbReference type="PANTHER" id="PTHR30473">
    <property type="entry name" value="PROTEIN PHOH"/>
    <property type="match status" value="1"/>
</dbReference>
<dbReference type="PANTHER" id="PTHR30473:SF1">
    <property type="entry name" value="PHOH-LIKE PROTEIN"/>
    <property type="match status" value="1"/>
</dbReference>
<evidence type="ECO:0000256" key="5">
    <source>
        <dbReference type="ARBA" id="ARBA00022840"/>
    </source>
</evidence>
<comment type="similarity">
    <text evidence="2">Belongs to the PhoH family.</text>
</comment>
<sequence>MATRRVSIKGIDQRLLFGERGANIKLMEKIFHSRIFARGNWIVLKGDKNAADEARDRVVKLVDRARGGRLVCEEDIVGSGVWEVERGKRGGMPAHLYGRKGEILPRTPGQEEYLNAMERYDVVVCIGPAGTGKTFLSVAKAVQALRCGDVERIILTRPAVEAGERLGFLPGDFREKIDPYLRPLYDALYSMLEGERIRRLIENMVIEIAPLAYMRGRNLEGAFVILDEAQNTTRGQMKMLLTRLAPDSRAVITGDVTQIDLPESEQSGLVHITRILNGVEGVGFCWMTENDIVRHKLVKEIVRAYERNDKEGEGNTVFKKSPDA</sequence>
<dbReference type="Gene3D" id="3.40.50.300">
    <property type="entry name" value="P-loop containing nucleotide triphosphate hydrolases"/>
    <property type="match status" value="1"/>
</dbReference>
<dbReference type="GO" id="GO:0005524">
    <property type="term" value="F:ATP binding"/>
    <property type="evidence" value="ECO:0007669"/>
    <property type="project" value="UniProtKB-KW"/>
</dbReference>
<evidence type="ECO:0000256" key="2">
    <source>
        <dbReference type="ARBA" id="ARBA00010393"/>
    </source>
</evidence>
<dbReference type="EMBL" id="NOZQ01000192">
    <property type="protein sequence ID" value="OYD14291.1"/>
    <property type="molecule type" value="Genomic_DNA"/>
</dbReference>
<dbReference type="Pfam" id="PF02562">
    <property type="entry name" value="PhoH"/>
    <property type="match status" value="1"/>
</dbReference>
<evidence type="ECO:0000313" key="9">
    <source>
        <dbReference type="Proteomes" id="UP000215215"/>
    </source>
</evidence>
<dbReference type="InterPro" id="IPR003714">
    <property type="entry name" value="PhoH"/>
</dbReference>
<reference evidence="8 9" key="1">
    <citation type="submission" date="2017-07" db="EMBL/GenBank/DDBJ databases">
        <title>Recovery of genomes from metagenomes via a dereplication, aggregation, and scoring strategy.</title>
        <authorList>
            <person name="Sieber C.M."/>
            <person name="Probst A.J."/>
            <person name="Sharrar A."/>
            <person name="Thomas B.C."/>
            <person name="Hess M."/>
            <person name="Tringe S.G."/>
            <person name="Banfield J.F."/>
        </authorList>
    </citation>
    <scope>NUCLEOTIDE SEQUENCE [LARGE SCALE GENOMIC DNA]</scope>
    <source>
        <strain evidence="8">JGI_Cruoil_03_44_89</strain>
    </source>
</reference>
<keyword evidence="4" id="KW-0547">Nucleotide-binding</keyword>
<comment type="caution">
    <text evidence="8">The sequence shown here is derived from an EMBL/GenBank/DDBJ whole genome shotgun (WGS) entry which is preliminary data.</text>
</comment>
<evidence type="ECO:0000256" key="6">
    <source>
        <dbReference type="ARBA" id="ARBA00039970"/>
    </source>
</evidence>
<feature type="domain" description="PhoH-like protein" evidence="7">
    <location>
        <begin position="103"/>
        <end position="306"/>
    </location>
</feature>
<name>A0A235BPY1_UNCW3</name>
<evidence type="ECO:0000256" key="3">
    <source>
        <dbReference type="ARBA" id="ARBA00022490"/>
    </source>
</evidence>
<dbReference type="FunFam" id="3.40.50.300:FF:000013">
    <property type="entry name" value="PhoH family ATPase"/>
    <property type="match status" value="1"/>
</dbReference>
<dbReference type="InterPro" id="IPR027417">
    <property type="entry name" value="P-loop_NTPase"/>
</dbReference>
<accession>A0A235BPY1</accession>
<dbReference type="SUPFAM" id="SSF54791">
    <property type="entry name" value="Eukaryotic type KH-domain (KH-domain type I)"/>
    <property type="match status" value="1"/>
</dbReference>
<dbReference type="GO" id="GO:0003723">
    <property type="term" value="F:RNA binding"/>
    <property type="evidence" value="ECO:0007669"/>
    <property type="project" value="InterPro"/>
</dbReference>
<dbReference type="Proteomes" id="UP000215215">
    <property type="component" value="Unassembled WGS sequence"/>
</dbReference>